<dbReference type="SUPFAM" id="SSF102588">
    <property type="entry name" value="LmbE-like"/>
    <property type="match status" value="1"/>
</dbReference>
<dbReference type="OrthoDB" id="9816564at2"/>
<evidence type="ECO:0000313" key="2">
    <source>
        <dbReference type="Proteomes" id="UP000319732"/>
    </source>
</evidence>
<keyword evidence="2" id="KW-1185">Reference proteome</keyword>
<dbReference type="EMBL" id="VHSG01000022">
    <property type="protein sequence ID" value="TQV71164.1"/>
    <property type="molecule type" value="Genomic_DNA"/>
</dbReference>
<accession>A0A545T1R5</accession>
<dbReference type="AlphaFoldDB" id="A0A545T1R5"/>
<dbReference type="InterPro" id="IPR024078">
    <property type="entry name" value="LmbE-like_dom_sf"/>
</dbReference>
<dbReference type="Pfam" id="PF02585">
    <property type="entry name" value="PIG-L"/>
    <property type="match status" value="1"/>
</dbReference>
<protein>
    <submittedName>
        <fullName evidence="1">PIG-L family deacetylase</fullName>
    </submittedName>
</protein>
<dbReference type="InterPro" id="IPR003737">
    <property type="entry name" value="GlcNAc_PI_deacetylase-related"/>
</dbReference>
<sequence length="320" mass="36067">MGNRRAGSGAAGDRARPAATYRLCFSVPRRARQSVRLPASASIPQVGEQFCGGAGMNYDHMVLSPHLDDAALSCGASINKWVEQGKRVIVATFFTRYDLSADSLTDFAKQVHAEMDLTVEDAAARRLEDHQAMLQLGCDYVYLDALDAIYRSNGECAHNSYAALFADLPAWENVHIEQLFRQLAQLLESHRTGEIIAPLAVGNHIDHQLVNRLAQRLQADYPVRYYPDYPYVDPEFGPNREGESQYSLVNTLARPEFTGLKARREVIAERHFQAKLRAIGAYQSQVDYLFESMPRMEQMLRNHNQVNTAEPMVETFWSQP</sequence>
<gene>
    <name evidence="1" type="ORF">FKG94_19955</name>
</gene>
<dbReference type="Proteomes" id="UP000319732">
    <property type="component" value="Unassembled WGS sequence"/>
</dbReference>
<organism evidence="1 2">
    <name type="scientific">Exilibacterium tricleocarpae</name>
    <dbReference type="NCBI Taxonomy" id="2591008"/>
    <lineage>
        <taxon>Bacteria</taxon>
        <taxon>Pseudomonadati</taxon>
        <taxon>Pseudomonadota</taxon>
        <taxon>Gammaproteobacteria</taxon>
        <taxon>Cellvibrionales</taxon>
        <taxon>Cellvibrionaceae</taxon>
        <taxon>Exilibacterium</taxon>
    </lineage>
</organism>
<comment type="caution">
    <text evidence="1">The sequence shown here is derived from an EMBL/GenBank/DDBJ whole genome shotgun (WGS) entry which is preliminary data.</text>
</comment>
<dbReference type="Gene3D" id="3.40.50.10320">
    <property type="entry name" value="LmbE-like"/>
    <property type="match status" value="1"/>
</dbReference>
<evidence type="ECO:0000313" key="1">
    <source>
        <dbReference type="EMBL" id="TQV71164.1"/>
    </source>
</evidence>
<proteinExistence type="predicted"/>
<name>A0A545T1R5_9GAMM</name>
<reference evidence="1 2" key="1">
    <citation type="submission" date="2019-06" db="EMBL/GenBank/DDBJ databases">
        <title>Whole genome sequence for Cellvibrionaceae sp. R142.</title>
        <authorList>
            <person name="Wang G."/>
        </authorList>
    </citation>
    <scope>NUCLEOTIDE SEQUENCE [LARGE SCALE GENOMIC DNA]</scope>
    <source>
        <strain evidence="1 2">R142</strain>
    </source>
</reference>